<dbReference type="Proteomes" id="UP000326759">
    <property type="component" value="Unassembled WGS sequence"/>
</dbReference>
<dbReference type="PANTHER" id="PTHR10928">
    <property type="entry name" value="SUPPRESSOR OF FUSED"/>
    <property type="match status" value="1"/>
</dbReference>
<dbReference type="AlphaFoldDB" id="A0A5N5TEP9"/>
<dbReference type="PIRSF" id="PIRSF011844">
    <property type="entry name" value="Suppressor_of_fused_protein"/>
    <property type="match status" value="1"/>
</dbReference>
<evidence type="ECO:0000313" key="3">
    <source>
        <dbReference type="EMBL" id="KAB7505001.1"/>
    </source>
</evidence>
<name>A0A5N5TEP9_9CRUS</name>
<keyword evidence="4" id="KW-1185">Reference proteome</keyword>
<dbReference type="InterPro" id="IPR007768">
    <property type="entry name" value="Suppressor_of_fused"/>
</dbReference>
<feature type="domain" description="Suppressor of fused-like" evidence="1">
    <location>
        <begin position="1"/>
        <end position="65"/>
    </location>
</feature>
<comment type="caution">
    <text evidence="3">The sequence shown here is derived from an EMBL/GenBank/DDBJ whole genome shotgun (WGS) entry which is preliminary data.</text>
</comment>
<organism evidence="3 4">
    <name type="scientific">Armadillidium nasatum</name>
    <dbReference type="NCBI Taxonomy" id="96803"/>
    <lineage>
        <taxon>Eukaryota</taxon>
        <taxon>Metazoa</taxon>
        <taxon>Ecdysozoa</taxon>
        <taxon>Arthropoda</taxon>
        <taxon>Crustacea</taxon>
        <taxon>Multicrustacea</taxon>
        <taxon>Malacostraca</taxon>
        <taxon>Eumalacostraca</taxon>
        <taxon>Peracarida</taxon>
        <taxon>Isopoda</taxon>
        <taxon>Oniscidea</taxon>
        <taxon>Crinocheta</taxon>
        <taxon>Armadillidiidae</taxon>
        <taxon>Armadillidium</taxon>
    </lineage>
</organism>
<dbReference type="InterPro" id="IPR016591">
    <property type="entry name" value="Suppressor_of_fused_euk"/>
</dbReference>
<dbReference type="GO" id="GO:0005737">
    <property type="term" value="C:cytoplasm"/>
    <property type="evidence" value="ECO:0007669"/>
    <property type="project" value="TreeGrafter"/>
</dbReference>
<dbReference type="InterPro" id="IPR020941">
    <property type="entry name" value="SUFU-like_domain"/>
</dbReference>
<dbReference type="Pfam" id="PF12470">
    <property type="entry name" value="SUFU_C"/>
    <property type="match status" value="1"/>
</dbReference>
<reference evidence="3 4" key="1">
    <citation type="journal article" date="2019" name="PLoS Biol.">
        <title>Sex chromosomes control vertical transmission of feminizing Wolbachia symbionts in an isopod.</title>
        <authorList>
            <person name="Becking T."/>
            <person name="Chebbi M.A."/>
            <person name="Giraud I."/>
            <person name="Moumen B."/>
            <person name="Laverre T."/>
            <person name="Caubet Y."/>
            <person name="Peccoud J."/>
            <person name="Gilbert C."/>
            <person name="Cordaux R."/>
        </authorList>
    </citation>
    <scope>NUCLEOTIDE SEQUENCE [LARGE SCALE GENOMIC DNA]</scope>
    <source>
        <strain evidence="3">ANa2</strain>
        <tissue evidence="3">Whole body excluding digestive tract and cuticle</tissue>
    </source>
</reference>
<gene>
    <name evidence="3" type="primary">SUFU_1</name>
    <name evidence="3" type="ORF">Anas_08426</name>
</gene>
<dbReference type="EMBL" id="SEYY01001991">
    <property type="protein sequence ID" value="KAB7505001.1"/>
    <property type="molecule type" value="Genomic_DNA"/>
</dbReference>
<evidence type="ECO:0000259" key="2">
    <source>
        <dbReference type="Pfam" id="PF12470"/>
    </source>
</evidence>
<dbReference type="PANTHER" id="PTHR10928:SF2">
    <property type="entry name" value="SUPPRESSOR OF FUSED HOMOLOG"/>
    <property type="match status" value="1"/>
</dbReference>
<dbReference type="GO" id="GO:0005634">
    <property type="term" value="C:nucleus"/>
    <property type="evidence" value="ECO:0007669"/>
    <property type="project" value="TreeGrafter"/>
</dbReference>
<proteinExistence type="predicted"/>
<dbReference type="InterPro" id="IPR037181">
    <property type="entry name" value="SUFU_N"/>
</dbReference>
<protein>
    <submittedName>
        <fullName evidence="3">Suppressor of fused-like protein</fullName>
    </submittedName>
</protein>
<dbReference type="OrthoDB" id="10038834at2759"/>
<dbReference type="InterPro" id="IPR038489">
    <property type="entry name" value="SUFU_C_sf"/>
</dbReference>
<dbReference type="Gene3D" id="3.30.1360.230">
    <property type="entry name" value="Sufu, C-terminal domain"/>
    <property type="match status" value="1"/>
</dbReference>
<sequence>MLICEDLQLTPQNTPLGKVQFLQIVGLTSEELQAAQRWNGLGVLSIMKRFPECGGSWHVTDMKREESVFDIDSSIREEIENGIEKEGSNLSGVSAKVSWSLLDDEESIEKKIDVNLRRLKILEALHLSIKHEQVQNTFTSCQNNFGSSSPPYTMLRLSSELKDMDGKHADYLSSDCKVQFLPSLHLTINLESGSLLPLALRGRLKHGRHFTFKSPLGVGALTLLTPSVEGGFVTLENPYGIKGSWLQVLIDEELLETMSNDLTSLTNIQDRLNSFIPIFIAHNILPSLKKS</sequence>
<dbReference type="InterPro" id="IPR024314">
    <property type="entry name" value="SUFU_C"/>
</dbReference>
<dbReference type="Pfam" id="PF05076">
    <property type="entry name" value="SUFU"/>
    <property type="match status" value="1"/>
</dbReference>
<evidence type="ECO:0000259" key="1">
    <source>
        <dbReference type="Pfam" id="PF05076"/>
    </source>
</evidence>
<accession>A0A5N5TEP9</accession>
<dbReference type="SUPFAM" id="SSF103359">
    <property type="entry name" value="Suppressor of Fused, N-terminal domain"/>
    <property type="match status" value="1"/>
</dbReference>
<evidence type="ECO:0000313" key="4">
    <source>
        <dbReference type="Proteomes" id="UP000326759"/>
    </source>
</evidence>
<feature type="domain" description="Suppressor of fused C-terminal" evidence="2">
    <location>
        <begin position="77"/>
        <end position="268"/>
    </location>
</feature>